<organism evidence="3 4">
    <name type="scientific">Phlyctema vagabunda</name>
    <dbReference type="NCBI Taxonomy" id="108571"/>
    <lineage>
        <taxon>Eukaryota</taxon>
        <taxon>Fungi</taxon>
        <taxon>Dikarya</taxon>
        <taxon>Ascomycota</taxon>
        <taxon>Pezizomycotina</taxon>
        <taxon>Leotiomycetes</taxon>
        <taxon>Helotiales</taxon>
        <taxon>Dermateaceae</taxon>
        <taxon>Phlyctema</taxon>
    </lineage>
</organism>
<sequence length="243" mass="26302">MRKYRDLNSTGFSSKVMSTTTHQLPDWEGEVAPKKGFFAKPKLFATTPAHPDKAEAAAAITAGTQSRTQSSLSDRFNRMLPPNRTYFGRSRKIFLLALFGLLLLVVLILGLGLGLGLRNSSSSQNLPLPSNTDTFNGDITYYAPGLGACGITSSSSDAICAVSHIIFDAASSGSNPNANPLCNRKIRLTRFNEKTNKQASIDVTVVDRCTGCKAEDIDLSLSMFEKLASEELGRTTASWAWLN</sequence>
<evidence type="ECO:0000256" key="1">
    <source>
        <dbReference type="ARBA" id="ARBA00022729"/>
    </source>
</evidence>
<reference evidence="3 4" key="1">
    <citation type="submission" date="2024-06" db="EMBL/GenBank/DDBJ databases">
        <title>Complete genome of Phlyctema vagabunda strain 19-DSS-EL-015.</title>
        <authorList>
            <person name="Fiorenzani C."/>
        </authorList>
    </citation>
    <scope>NUCLEOTIDE SEQUENCE [LARGE SCALE GENOMIC DNA]</scope>
    <source>
        <strain evidence="3 4">19-DSS-EL-015</strain>
    </source>
</reference>
<evidence type="ECO:0000256" key="2">
    <source>
        <dbReference type="SAM" id="Phobius"/>
    </source>
</evidence>
<name>A0ABR4PU34_9HELO</name>
<dbReference type="CDD" id="cd22191">
    <property type="entry name" value="DPBB_RlpA_EXP_N-like"/>
    <property type="match status" value="1"/>
</dbReference>
<dbReference type="Gene3D" id="2.40.40.10">
    <property type="entry name" value="RlpA-like domain"/>
    <property type="match status" value="1"/>
</dbReference>
<proteinExistence type="predicted"/>
<keyword evidence="2" id="KW-0472">Membrane</keyword>
<evidence type="ECO:0008006" key="5">
    <source>
        <dbReference type="Google" id="ProtNLM"/>
    </source>
</evidence>
<feature type="transmembrane region" description="Helical" evidence="2">
    <location>
        <begin position="93"/>
        <end position="117"/>
    </location>
</feature>
<dbReference type="SUPFAM" id="SSF50685">
    <property type="entry name" value="Barwin-like endoglucanases"/>
    <property type="match status" value="1"/>
</dbReference>
<gene>
    <name evidence="3" type="ORF">PVAG01_00222</name>
</gene>
<dbReference type="InterPro" id="IPR036908">
    <property type="entry name" value="RlpA-like_sf"/>
</dbReference>
<keyword evidence="4" id="KW-1185">Reference proteome</keyword>
<evidence type="ECO:0000313" key="3">
    <source>
        <dbReference type="EMBL" id="KAL3426713.1"/>
    </source>
</evidence>
<keyword evidence="1" id="KW-0732">Signal</keyword>
<dbReference type="InterPro" id="IPR051477">
    <property type="entry name" value="Expansin_CellWall"/>
</dbReference>
<keyword evidence="2" id="KW-1133">Transmembrane helix</keyword>
<protein>
    <recommendedName>
        <fullName evidence="5">RlpA-like protein double-psi beta-barrel domain-containing protein</fullName>
    </recommendedName>
</protein>
<comment type="caution">
    <text evidence="3">The sequence shown here is derived from an EMBL/GenBank/DDBJ whole genome shotgun (WGS) entry which is preliminary data.</text>
</comment>
<dbReference type="Proteomes" id="UP001629113">
    <property type="component" value="Unassembled WGS sequence"/>
</dbReference>
<dbReference type="EMBL" id="JBFCZG010000001">
    <property type="protein sequence ID" value="KAL3426713.1"/>
    <property type="molecule type" value="Genomic_DNA"/>
</dbReference>
<dbReference type="PANTHER" id="PTHR31836">
    <property type="match status" value="1"/>
</dbReference>
<dbReference type="PANTHER" id="PTHR31836:SF27">
    <property type="entry name" value="RLPA-LIKE PROTEIN DOUBLE-PSI BETA-BARREL DOMAIN-CONTAINING PROTEIN"/>
    <property type="match status" value="1"/>
</dbReference>
<accession>A0ABR4PU34</accession>
<keyword evidence="2" id="KW-0812">Transmembrane</keyword>
<evidence type="ECO:0000313" key="4">
    <source>
        <dbReference type="Proteomes" id="UP001629113"/>
    </source>
</evidence>